<evidence type="ECO:0000313" key="2">
    <source>
        <dbReference type="Proteomes" id="UP000011682"/>
    </source>
</evidence>
<accession>S9NTZ6</accession>
<gene>
    <name evidence="1" type="ORF">D187_009211</name>
</gene>
<comment type="caution">
    <text evidence="1">The sequence shown here is derived from an EMBL/GenBank/DDBJ whole genome shotgun (WGS) entry which is preliminary data.</text>
</comment>
<proteinExistence type="predicted"/>
<organism evidence="1 2">
    <name type="scientific">Cystobacter fuscus (strain ATCC 25194 / DSM 2262 / NBRC 100088 / M29)</name>
    <dbReference type="NCBI Taxonomy" id="1242864"/>
    <lineage>
        <taxon>Bacteria</taxon>
        <taxon>Pseudomonadati</taxon>
        <taxon>Myxococcota</taxon>
        <taxon>Myxococcia</taxon>
        <taxon>Myxococcales</taxon>
        <taxon>Cystobacterineae</taxon>
        <taxon>Archangiaceae</taxon>
        <taxon>Cystobacter</taxon>
    </lineage>
</organism>
<dbReference type="EMBL" id="ANAH02000071">
    <property type="protein sequence ID" value="EPX55600.1"/>
    <property type="molecule type" value="Genomic_DNA"/>
</dbReference>
<dbReference type="Proteomes" id="UP000011682">
    <property type="component" value="Unassembled WGS sequence"/>
</dbReference>
<dbReference type="AlphaFoldDB" id="S9NTZ6"/>
<reference evidence="1" key="1">
    <citation type="submission" date="2013-05" db="EMBL/GenBank/DDBJ databases">
        <title>Genome assembly of Cystobacter fuscus DSM 2262.</title>
        <authorList>
            <person name="Sharma G."/>
            <person name="Khatri I."/>
            <person name="Kaur C."/>
            <person name="Mayilraj S."/>
            <person name="Subramanian S."/>
        </authorList>
    </citation>
    <scope>NUCLEOTIDE SEQUENCE [LARGE SCALE GENOMIC DNA]</scope>
    <source>
        <strain evidence="1">DSM 2262</strain>
    </source>
</reference>
<dbReference type="RefSeq" id="WP_020918744.1">
    <property type="nucleotide sequence ID" value="NZ_ANAH02000071.1"/>
</dbReference>
<name>S9NTZ6_CYSF2</name>
<evidence type="ECO:0000313" key="1">
    <source>
        <dbReference type="EMBL" id="EPX55600.1"/>
    </source>
</evidence>
<sequence length="83" mass="9787">MTVETPDRFGWVNDKLSEIRANSDRTVAKIEELTRDPALEREAREKFPDDPYILKILHWAMENERILARHGVFIDYVDPFGEL</sequence>
<protein>
    <submittedName>
        <fullName evidence="1">Uncharacterized protein</fullName>
    </submittedName>
</protein>
<keyword evidence="2" id="KW-1185">Reference proteome</keyword>